<accession>A0A4S8LR21</accession>
<reference evidence="2 3" key="1">
    <citation type="journal article" date="2019" name="Nat. Ecol. Evol.">
        <title>Megaphylogeny resolves global patterns of mushroom evolution.</title>
        <authorList>
            <person name="Varga T."/>
            <person name="Krizsan K."/>
            <person name="Foldi C."/>
            <person name="Dima B."/>
            <person name="Sanchez-Garcia M."/>
            <person name="Sanchez-Ramirez S."/>
            <person name="Szollosi G.J."/>
            <person name="Szarkandi J.G."/>
            <person name="Papp V."/>
            <person name="Albert L."/>
            <person name="Andreopoulos W."/>
            <person name="Angelini C."/>
            <person name="Antonin V."/>
            <person name="Barry K.W."/>
            <person name="Bougher N.L."/>
            <person name="Buchanan P."/>
            <person name="Buyck B."/>
            <person name="Bense V."/>
            <person name="Catcheside P."/>
            <person name="Chovatia M."/>
            <person name="Cooper J."/>
            <person name="Damon W."/>
            <person name="Desjardin D."/>
            <person name="Finy P."/>
            <person name="Geml J."/>
            <person name="Haridas S."/>
            <person name="Hughes K."/>
            <person name="Justo A."/>
            <person name="Karasinski D."/>
            <person name="Kautmanova I."/>
            <person name="Kiss B."/>
            <person name="Kocsube S."/>
            <person name="Kotiranta H."/>
            <person name="LaButti K.M."/>
            <person name="Lechner B.E."/>
            <person name="Liimatainen K."/>
            <person name="Lipzen A."/>
            <person name="Lukacs Z."/>
            <person name="Mihaltcheva S."/>
            <person name="Morgado L.N."/>
            <person name="Niskanen T."/>
            <person name="Noordeloos M.E."/>
            <person name="Ohm R.A."/>
            <person name="Ortiz-Santana B."/>
            <person name="Ovrebo C."/>
            <person name="Racz N."/>
            <person name="Riley R."/>
            <person name="Savchenko A."/>
            <person name="Shiryaev A."/>
            <person name="Soop K."/>
            <person name="Spirin V."/>
            <person name="Szebenyi C."/>
            <person name="Tomsovsky M."/>
            <person name="Tulloss R.E."/>
            <person name="Uehling J."/>
            <person name="Grigoriev I.V."/>
            <person name="Vagvolgyi C."/>
            <person name="Papp T."/>
            <person name="Martin F.M."/>
            <person name="Miettinen O."/>
            <person name="Hibbett D.S."/>
            <person name="Nagy L.G."/>
        </authorList>
    </citation>
    <scope>NUCLEOTIDE SEQUENCE [LARGE SCALE GENOMIC DNA]</scope>
    <source>
        <strain evidence="2 3">CBS 962.96</strain>
    </source>
</reference>
<feature type="domain" description="Fungal-type protein kinase" evidence="1">
    <location>
        <begin position="131"/>
        <end position="257"/>
    </location>
</feature>
<dbReference type="SUPFAM" id="SSF56112">
    <property type="entry name" value="Protein kinase-like (PK-like)"/>
    <property type="match status" value="1"/>
</dbReference>
<dbReference type="Gene3D" id="1.10.510.10">
    <property type="entry name" value="Transferase(Phosphotransferase) domain 1"/>
    <property type="match status" value="1"/>
</dbReference>
<keyword evidence="3" id="KW-1185">Reference proteome</keyword>
<evidence type="ECO:0000313" key="2">
    <source>
        <dbReference type="EMBL" id="THU91824.1"/>
    </source>
</evidence>
<organism evidence="2 3">
    <name type="scientific">Dendrothele bispora (strain CBS 962.96)</name>
    <dbReference type="NCBI Taxonomy" id="1314807"/>
    <lineage>
        <taxon>Eukaryota</taxon>
        <taxon>Fungi</taxon>
        <taxon>Dikarya</taxon>
        <taxon>Basidiomycota</taxon>
        <taxon>Agaricomycotina</taxon>
        <taxon>Agaricomycetes</taxon>
        <taxon>Agaricomycetidae</taxon>
        <taxon>Agaricales</taxon>
        <taxon>Agaricales incertae sedis</taxon>
        <taxon>Dendrothele</taxon>
    </lineage>
</organism>
<protein>
    <recommendedName>
        <fullName evidence="1">Fungal-type protein kinase domain-containing protein</fullName>
    </recommendedName>
</protein>
<dbReference type="InterPro" id="IPR011009">
    <property type="entry name" value="Kinase-like_dom_sf"/>
</dbReference>
<dbReference type="PANTHER" id="PTHR38248:SF2">
    <property type="entry name" value="FUNK1 11"/>
    <property type="match status" value="1"/>
</dbReference>
<dbReference type="AlphaFoldDB" id="A0A4S8LR21"/>
<dbReference type="InterPro" id="IPR040976">
    <property type="entry name" value="Pkinase_fungal"/>
</dbReference>
<dbReference type="Pfam" id="PF17667">
    <property type="entry name" value="Pkinase_fungal"/>
    <property type="match status" value="1"/>
</dbReference>
<evidence type="ECO:0000313" key="3">
    <source>
        <dbReference type="Proteomes" id="UP000297245"/>
    </source>
</evidence>
<dbReference type="Proteomes" id="UP000297245">
    <property type="component" value="Unassembled WGS sequence"/>
</dbReference>
<sequence>MEDRPLYVSGHRKSILTGRGSGVYPINEISGFSLNGEEEGPGTPTPHRVLDEGLVLKLAWPLKLGSLETENRVLYNLIKGVPEIRDNLPEIKFGAVYDLQDLRELDFTVPSPAVWYFQNSRRTVDSLVVLVMRRYEKLWDARSIDEFQDVFIDCVQCHRNAYVHGRYLHRDLSENNLMLHRACNTSSSRPLSSNAKGILNDWDLAAKVDENGDIPISQRCFRTGTKPFLSLDLLQTPSPPHHYRHDLESFFWILIWAALHYELNGKKTAKRKEIISRWCDGSFEEARQAKVAFLIDKQMAEEMFEGFTPAFVSLKEKWIEPLYELLRLEYQAENREVGAYWTFENFMNRLGR</sequence>
<dbReference type="PANTHER" id="PTHR38248">
    <property type="entry name" value="FUNK1 6"/>
    <property type="match status" value="1"/>
</dbReference>
<dbReference type="OrthoDB" id="5569250at2759"/>
<dbReference type="EMBL" id="ML179296">
    <property type="protein sequence ID" value="THU91824.1"/>
    <property type="molecule type" value="Genomic_DNA"/>
</dbReference>
<proteinExistence type="predicted"/>
<evidence type="ECO:0000259" key="1">
    <source>
        <dbReference type="Pfam" id="PF17667"/>
    </source>
</evidence>
<gene>
    <name evidence="2" type="ORF">K435DRAFT_673302</name>
</gene>
<name>A0A4S8LR21_DENBC</name>